<keyword evidence="1" id="KW-1133">Transmembrane helix</keyword>
<feature type="domain" description="EamA" evidence="2">
    <location>
        <begin position="170"/>
        <end position="312"/>
    </location>
</feature>
<dbReference type="SUPFAM" id="SSF103481">
    <property type="entry name" value="Multidrug resistance efflux transporter EmrE"/>
    <property type="match status" value="1"/>
</dbReference>
<dbReference type="InterPro" id="IPR000620">
    <property type="entry name" value="EamA_dom"/>
</dbReference>
<feature type="transmembrane region" description="Helical" evidence="1">
    <location>
        <begin position="12"/>
        <end position="37"/>
    </location>
</feature>
<dbReference type="EMBL" id="CAFBIZ010000017">
    <property type="protein sequence ID" value="CAB4846552.1"/>
    <property type="molecule type" value="Genomic_DNA"/>
</dbReference>
<dbReference type="AlphaFoldDB" id="A0A6J7BLL9"/>
<sequence length="314" mass="32308">MLRLLRRQRSDHGAVMCWTGAVPALLALLSSLIWGVADFAGGLASRRSTALQTLMVTTPAGLVLILPIGILMGGNVSGAAIPGIGAGVFGAVGILLLYAAFAAGPMGIVSPLSAVLGAALPVLVGLIRGDRPGLPAYLGMALAVVAIVTVGLEPHAPTDDRDHQQMNRRAFLLSLGAGMCIGMFFTLISFGPTDGGLWPVVWSRLTSTIVVIALALVMWARSRSKSPGSGQPRFVPALNSVRGLAVLAGILDVAANAFYVLAAQVGLLSVVAILGSLYPAATVLLARFLLAERLRPIQKLGMVTALVAAVLLAI</sequence>
<feature type="transmembrane region" description="Helical" evidence="1">
    <location>
        <begin position="267"/>
        <end position="290"/>
    </location>
</feature>
<evidence type="ECO:0000256" key="1">
    <source>
        <dbReference type="SAM" id="Phobius"/>
    </source>
</evidence>
<name>A0A6J7BLL9_9ZZZZ</name>
<feature type="transmembrane region" description="Helical" evidence="1">
    <location>
        <begin position="241"/>
        <end position="261"/>
    </location>
</feature>
<dbReference type="InterPro" id="IPR037185">
    <property type="entry name" value="EmrE-like"/>
</dbReference>
<organism evidence="3">
    <name type="scientific">freshwater metagenome</name>
    <dbReference type="NCBI Taxonomy" id="449393"/>
    <lineage>
        <taxon>unclassified sequences</taxon>
        <taxon>metagenomes</taxon>
        <taxon>ecological metagenomes</taxon>
    </lineage>
</organism>
<dbReference type="GO" id="GO:0016020">
    <property type="term" value="C:membrane"/>
    <property type="evidence" value="ECO:0007669"/>
    <property type="project" value="InterPro"/>
</dbReference>
<proteinExistence type="predicted"/>
<feature type="transmembrane region" description="Helical" evidence="1">
    <location>
        <begin position="202"/>
        <end position="220"/>
    </location>
</feature>
<protein>
    <submittedName>
        <fullName evidence="3">Unannotated protein</fullName>
    </submittedName>
</protein>
<feature type="transmembrane region" description="Helical" evidence="1">
    <location>
        <begin position="49"/>
        <end position="73"/>
    </location>
</feature>
<feature type="transmembrane region" description="Helical" evidence="1">
    <location>
        <begin position="79"/>
        <end position="101"/>
    </location>
</feature>
<keyword evidence="1" id="KW-0472">Membrane</keyword>
<evidence type="ECO:0000259" key="2">
    <source>
        <dbReference type="Pfam" id="PF00892"/>
    </source>
</evidence>
<feature type="domain" description="EamA" evidence="2">
    <location>
        <begin position="24"/>
        <end position="150"/>
    </location>
</feature>
<gene>
    <name evidence="3" type="ORF">UFOPK3268_00244</name>
</gene>
<feature type="transmembrane region" description="Helical" evidence="1">
    <location>
        <begin position="172"/>
        <end position="190"/>
    </location>
</feature>
<accession>A0A6J7BLL9</accession>
<reference evidence="3" key="1">
    <citation type="submission" date="2020-05" db="EMBL/GenBank/DDBJ databases">
        <authorList>
            <person name="Chiriac C."/>
            <person name="Salcher M."/>
            <person name="Ghai R."/>
            <person name="Kavagutti S V."/>
        </authorList>
    </citation>
    <scope>NUCLEOTIDE SEQUENCE</scope>
</reference>
<dbReference type="Pfam" id="PF00892">
    <property type="entry name" value="EamA"/>
    <property type="match status" value="2"/>
</dbReference>
<evidence type="ECO:0000313" key="3">
    <source>
        <dbReference type="EMBL" id="CAB4846552.1"/>
    </source>
</evidence>
<feature type="transmembrane region" description="Helical" evidence="1">
    <location>
        <begin position="108"/>
        <end position="128"/>
    </location>
</feature>
<keyword evidence="1" id="KW-0812">Transmembrane</keyword>